<dbReference type="InterPro" id="IPR006683">
    <property type="entry name" value="Thioestr_dom"/>
</dbReference>
<evidence type="ECO:0000313" key="5">
    <source>
        <dbReference type="Proteomes" id="UP001235547"/>
    </source>
</evidence>
<dbReference type="Gene3D" id="3.10.129.10">
    <property type="entry name" value="Hotdog Thioesterase"/>
    <property type="match status" value="1"/>
</dbReference>
<keyword evidence="4" id="KW-0614">Plasmid</keyword>
<dbReference type="NCBIfam" id="TIGR00369">
    <property type="entry name" value="unchar_dom_1"/>
    <property type="match status" value="1"/>
</dbReference>
<evidence type="ECO:0000313" key="4">
    <source>
        <dbReference type="EMBL" id="WEX85374.1"/>
    </source>
</evidence>
<geneLocation type="plasmid" evidence="4 5">
    <name>unnamed</name>
</geneLocation>
<protein>
    <submittedName>
        <fullName evidence="4">PaaI family thioesterase</fullName>
    </submittedName>
</protein>
<dbReference type="PANTHER" id="PTHR43240:SF5">
    <property type="entry name" value="1,4-DIHYDROXY-2-NAPHTHOYL-COA THIOESTERASE 1"/>
    <property type="match status" value="1"/>
</dbReference>
<dbReference type="InterPro" id="IPR029069">
    <property type="entry name" value="HotDog_dom_sf"/>
</dbReference>
<dbReference type="PANTHER" id="PTHR43240">
    <property type="entry name" value="1,4-DIHYDROXY-2-NAPHTHOYL-COA THIOESTERASE 1"/>
    <property type="match status" value="1"/>
</dbReference>
<comment type="similarity">
    <text evidence="1">Belongs to the thioesterase PaaI family.</text>
</comment>
<proteinExistence type="inferred from homology"/>
<dbReference type="CDD" id="cd03443">
    <property type="entry name" value="PaaI_thioesterase"/>
    <property type="match status" value="1"/>
</dbReference>
<keyword evidence="2" id="KW-0378">Hydrolase</keyword>
<dbReference type="InterPro" id="IPR003736">
    <property type="entry name" value="PAAI_dom"/>
</dbReference>
<organism evidence="4 5">
    <name type="scientific">Sinorhizobium numidicum</name>
    <dbReference type="NCBI Taxonomy" id="680248"/>
    <lineage>
        <taxon>Bacteria</taxon>
        <taxon>Pseudomonadati</taxon>
        <taxon>Pseudomonadota</taxon>
        <taxon>Alphaproteobacteria</taxon>
        <taxon>Hyphomicrobiales</taxon>
        <taxon>Rhizobiaceae</taxon>
        <taxon>Sinorhizobium/Ensifer group</taxon>
        <taxon>Sinorhizobium</taxon>
    </lineage>
</organism>
<dbReference type="RefSeq" id="WP_280736286.1">
    <property type="nucleotide sequence ID" value="NZ_CP120369.1"/>
</dbReference>
<accession>A0ABY8D3B6</accession>
<reference evidence="4 5" key="1">
    <citation type="submission" date="2023-03" db="EMBL/GenBank/DDBJ databases">
        <authorList>
            <person name="Kaur S."/>
            <person name="Espinosa-Saiz D."/>
            <person name="Velazquez E."/>
            <person name="Menendez E."/>
            <person name="diCenzo G.C."/>
        </authorList>
    </citation>
    <scope>NUCLEOTIDE SEQUENCE [LARGE SCALE GENOMIC DNA]</scope>
    <source>
        <strain evidence="4 5">LMG 27395</strain>
        <plasmid evidence="4 5">unnamed</plasmid>
    </source>
</reference>
<evidence type="ECO:0000256" key="1">
    <source>
        <dbReference type="ARBA" id="ARBA00008324"/>
    </source>
</evidence>
<gene>
    <name evidence="4" type="ORF">PYH38_006308</name>
</gene>
<dbReference type="Pfam" id="PF03061">
    <property type="entry name" value="4HBT"/>
    <property type="match status" value="1"/>
</dbReference>
<feature type="domain" description="Thioesterase" evidence="3">
    <location>
        <begin position="61"/>
        <end position="136"/>
    </location>
</feature>
<dbReference type="Proteomes" id="UP001235547">
    <property type="component" value="Plasmid unnamed"/>
</dbReference>
<sequence>MKKQLTLAPIRTAPGPWGEEDIRRMPTRGFQKMLGIVLDEVTKERITAHINIEDHHINSAGAVHGGVLISLADSLGAMGALQNLGPMHVTSTLESKTNFVRPCVSESISGECQPLHVGRRTSVWYTVVRNERGLICAHIWQTQIHSDPNS</sequence>
<name>A0ABY8D3B6_9HYPH</name>
<keyword evidence="5" id="KW-1185">Reference proteome</keyword>
<evidence type="ECO:0000256" key="2">
    <source>
        <dbReference type="ARBA" id="ARBA00022801"/>
    </source>
</evidence>
<dbReference type="EMBL" id="CP120372">
    <property type="protein sequence ID" value="WEX85374.1"/>
    <property type="molecule type" value="Genomic_DNA"/>
</dbReference>
<evidence type="ECO:0000259" key="3">
    <source>
        <dbReference type="Pfam" id="PF03061"/>
    </source>
</evidence>
<dbReference type="SUPFAM" id="SSF54637">
    <property type="entry name" value="Thioesterase/thiol ester dehydrase-isomerase"/>
    <property type="match status" value="1"/>
</dbReference>